<organism evidence="3 4">
    <name type="scientific">Microthlaspi erraticum</name>
    <dbReference type="NCBI Taxonomy" id="1685480"/>
    <lineage>
        <taxon>Eukaryota</taxon>
        <taxon>Viridiplantae</taxon>
        <taxon>Streptophyta</taxon>
        <taxon>Embryophyta</taxon>
        <taxon>Tracheophyta</taxon>
        <taxon>Spermatophyta</taxon>
        <taxon>Magnoliopsida</taxon>
        <taxon>eudicotyledons</taxon>
        <taxon>Gunneridae</taxon>
        <taxon>Pentapetalae</taxon>
        <taxon>rosids</taxon>
        <taxon>malvids</taxon>
        <taxon>Brassicales</taxon>
        <taxon>Brassicaceae</taxon>
        <taxon>Coluteocarpeae</taxon>
        <taxon>Microthlaspi</taxon>
    </lineage>
</organism>
<evidence type="ECO:0000313" key="4">
    <source>
        <dbReference type="Proteomes" id="UP000467841"/>
    </source>
</evidence>
<proteinExistence type="predicted"/>
<sequence>MAQKVSQQEGAKSDFIQRFAAKYAESVLIRNNKDEEPPPDHERDWRRRLSQIVWKPVLRFYNEFKSLVVVGEYGVGKTALCQMIFNNEDVKSVYAPRIWVSTHSSESGEGLDGKIHVLKRILEGFGVEDSMLASIRTEAKDECMFRQEAGESDGETAKEKELAALLYALHLNLRWKNRRNGFPKGSGGRVIYTTRDKTLAKKLVSEEHEIHRLWPLTDYVSVWKIYEEALKENRTEPPRNSKKCVEELMNKSRGLPLAARLIAEINPMFDDDEYTEQNDFT</sequence>
<dbReference type="AlphaFoldDB" id="A0A6D2J1V5"/>
<dbReference type="EMBL" id="CACVBM020000088">
    <property type="protein sequence ID" value="CAA7014044.1"/>
    <property type="molecule type" value="Genomic_DNA"/>
</dbReference>
<reference evidence="3 4" key="1">
    <citation type="submission" date="2020-01" db="EMBL/GenBank/DDBJ databases">
        <authorList>
            <person name="Mishra B."/>
        </authorList>
    </citation>
    <scope>NUCLEOTIDE SEQUENCE [LARGE SCALE GENOMIC DNA]</scope>
</reference>
<dbReference type="EMBL" id="CACVBM020001139">
    <property type="protein sequence ID" value="CAA7033851.1"/>
    <property type="molecule type" value="Genomic_DNA"/>
</dbReference>
<evidence type="ECO:0000313" key="3">
    <source>
        <dbReference type="EMBL" id="CAA7033851.1"/>
    </source>
</evidence>
<dbReference type="SUPFAM" id="SSF52540">
    <property type="entry name" value="P-loop containing nucleoside triphosphate hydrolases"/>
    <property type="match status" value="1"/>
</dbReference>
<dbReference type="Proteomes" id="UP000467841">
    <property type="component" value="Unassembled WGS sequence"/>
</dbReference>
<evidence type="ECO:0000313" key="2">
    <source>
        <dbReference type="EMBL" id="CAA7014044.1"/>
    </source>
</evidence>
<keyword evidence="4" id="KW-1185">Reference proteome</keyword>
<dbReference type="GO" id="GO:0043531">
    <property type="term" value="F:ADP binding"/>
    <property type="evidence" value="ECO:0007669"/>
    <property type="project" value="InterPro"/>
</dbReference>
<dbReference type="Gene3D" id="3.40.50.300">
    <property type="entry name" value="P-loop containing nucleotide triphosphate hydrolases"/>
    <property type="match status" value="1"/>
</dbReference>
<name>A0A6D2J1V5_9BRAS</name>
<evidence type="ECO:0000259" key="1">
    <source>
        <dbReference type="Pfam" id="PF00931"/>
    </source>
</evidence>
<dbReference type="InterPro" id="IPR027417">
    <property type="entry name" value="P-loop_NTPase"/>
</dbReference>
<dbReference type="Pfam" id="PF00931">
    <property type="entry name" value="NB-ARC"/>
    <property type="match status" value="1"/>
</dbReference>
<gene>
    <name evidence="2" type="ORF">MERR_LOCUS1278</name>
    <name evidence="3" type="ORF">MERR_LOCUS21086</name>
</gene>
<dbReference type="InterPro" id="IPR002182">
    <property type="entry name" value="NB-ARC"/>
</dbReference>
<dbReference type="OrthoDB" id="1900634at2759"/>
<protein>
    <recommendedName>
        <fullName evidence="1">NB-ARC domain-containing protein</fullName>
    </recommendedName>
</protein>
<feature type="domain" description="NB-ARC" evidence="1">
    <location>
        <begin position="61"/>
        <end position="228"/>
    </location>
</feature>
<accession>A0A6D2J1V5</accession>